<organism evidence="1 2">
    <name type="scientific">Symbiodinium microadriaticum</name>
    <name type="common">Dinoflagellate</name>
    <name type="synonym">Zooxanthella microadriatica</name>
    <dbReference type="NCBI Taxonomy" id="2951"/>
    <lineage>
        <taxon>Eukaryota</taxon>
        <taxon>Sar</taxon>
        <taxon>Alveolata</taxon>
        <taxon>Dinophyceae</taxon>
        <taxon>Suessiales</taxon>
        <taxon>Symbiodiniaceae</taxon>
        <taxon>Symbiodinium</taxon>
    </lineage>
</organism>
<reference evidence="1 2" key="1">
    <citation type="submission" date="2016-02" db="EMBL/GenBank/DDBJ databases">
        <title>Genome analysis of coral dinoflagellate symbionts highlights evolutionary adaptations to a symbiotic lifestyle.</title>
        <authorList>
            <person name="Aranda M."/>
            <person name="Li Y."/>
            <person name="Liew Y.J."/>
            <person name="Baumgarten S."/>
            <person name="Simakov O."/>
            <person name="Wilson M."/>
            <person name="Piel J."/>
            <person name="Ashoor H."/>
            <person name="Bougouffa S."/>
            <person name="Bajic V.B."/>
            <person name="Ryu T."/>
            <person name="Ravasi T."/>
            <person name="Bayer T."/>
            <person name="Micklem G."/>
            <person name="Kim H."/>
            <person name="Bhak J."/>
            <person name="Lajeunesse T.C."/>
            <person name="Voolstra C.R."/>
        </authorList>
    </citation>
    <scope>NUCLEOTIDE SEQUENCE [LARGE SCALE GENOMIC DNA]</scope>
    <source>
        <strain evidence="1 2">CCMP2467</strain>
    </source>
</reference>
<evidence type="ECO:0000313" key="2">
    <source>
        <dbReference type="Proteomes" id="UP000186817"/>
    </source>
</evidence>
<comment type="caution">
    <text evidence="1">The sequence shown here is derived from an EMBL/GenBank/DDBJ whole genome shotgun (WGS) entry which is preliminary data.</text>
</comment>
<proteinExistence type="predicted"/>
<name>A0A1Q9C169_SYMMI</name>
<dbReference type="EMBL" id="LSRX01001959">
    <property type="protein sequence ID" value="OLP76659.1"/>
    <property type="molecule type" value="Genomic_DNA"/>
</dbReference>
<dbReference type="Proteomes" id="UP000186817">
    <property type="component" value="Unassembled WGS sequence"/>
</dbReference>
<evidence type="ECO:0000313" key="1">
    <source>
        <dbReference type="EMBL" id="OLP76659.1"/>
    </source>
</evidence>
<protein>
    <submittedName>
        <fullName evidence="1">Uncharacterized protein</fullName>
    </submittedName>
</protein>
<dbReference type="OrthoDB" id="10282720at2759"/>
<sequence>MRALSAALLTKWKALIAAKTVQQVQLGHRARDVIGDIVTPILAKPKRQRTWTWWLAEAPEGETCTEHVHLGSLCGVMGKAFMSSSAGKGQGQGLALCSVPSGTIIAAQGTCWSNFSSHSD</sequence>
<accession>A0A1Q9C169</accession>
<keyword evidence="2" id="KW-1185">Reference proteome</keyword>
<gene>
    <name evidence="1" type="ORF">AK812_SmicGene43379</name>
</gene>
<dbReference type="AlphaFoldDB" id="A0A1Q9C169"/>